<sequence length="57" mass="6954">MKGIAQSRTTSRKRASRYHFHGRVAAWFYVKIFKQCILFSVTRRFTLFCLVKIIWWL</sequence>
<accession>A0A9P5Y803</accession>
<name>A0A9P5Y803_9AGAR</name>
<dbReference type="Proteomes" id="UP000807353">
    <property type="component" value="Unassembled WGS sequence"/>
</dbReference>
<gene>
    <name evidence="1" type="ORF">BDZ94DRAFT_1258802</name>
</gene>
<evidence type="ECO:0000313" key="2">
    <source>
        <dbReference type="Proteomes" id="UP000807353"/>
    </source>
</evidence>
<dbReference type="EMBL" id="MU150262">
    <property type="protein sequence ID" value="KAF9463436.1"/>
    <property type="molecule type" value="Genomic_DNA"/>
</dbReference>
<keyword evidence="2" id="KW-1185">Reference proteome</keyword>
<dbReference type="AlphaFoldDB" id="A0A9P5Y803"/>
<protein>
    <submittedName>
        <fullName evidence="1">Uncharacterized protein</fullName>
    </submittedName>
</protein>
<proteinExistence type="predicted"/>
<reference evidence="1" key="1">
    <citation type="submission" date="2020-11" db="EMBL/GenBank/DDBJ databases">
        <authorList>
            <consortium name="DOE Joint Genome Institute"/>
            <person name="Ahrendt S."/>
            <person name="Riley R."/>
            <person name="Andreopoulos W."/>
            <person name="Labutti K."/>
            <person name="Pangilinan J."/>
            <person name="Ruiz-Duenas F.J."/>
            <person name="Barrasa J.M."/>
            <person name="Sanchez-Garcia M."/>
            <person name="Camarero S."/>
            <person name="Miyauchi S."/>
            <person name="Serrano A."/>
            <person name="Linde D."/>
            <person name="Babiker R."/>
            <person name="Drula E."/>
            <person name="Ayuso-Fernandez I."/>
            <person name="Pacheco R."/>
            <person name="Padilla G."/>
            <person name="Ferreira P."/>
            <person name="Barriuso J."/>
            <person name="Kellner H."/>
            <person name="Castanera R."/>
            <person name="Alfaro M."/>
            <person name="Ramirez L."/>
            <person name="Pisabarro A.G."/>
            <person name="Kuo A."/>
            <person name="Tritt A."/>
            <person name="Lipzen A."/>
            <person name="He G."/>
            <person name="Yan M."/>
            <person name="Ng V."/>
            <person name="Cullen D."/>
            <person name="Martin F."/>
            <person name="Rosso M.-N."/>
            <person name="Henrissat B."/>
            <person name="Hibbett D."/>
            <person name="Martinez A.T."/>
            <person name="Grigoriev I.V."/>
        </authorList>
    </citation>
    <scope>NUCLEOTIDE SEQUENCE</scope>
    <source>
        <strain evidence="1">CBS 247.69</strain>
    </source>
</reference>
<comment type="caution">
    <text evidence="1">The sequence shown here is derived from an EMBL/GenBank/DDBJ whole genome shotgun (WGS) entry which is preliminary data.</text>
</comment>
<evidence type="ECO:0000313" key="1">
    <source>
        <dbReference type="EMBL" id="KAF9463436.1"/>
    </source>
</evidence>
<organism evidence="1 2">
    <name type="scientific">Collybia nuda</name>
    <dbReference type="NCBI Taxonomy" id="64659"/>
    <lineage>
        <taxon>Eukaryota</taxon>
        <taxon>Fungi</taxon>
        <taxon>Dikarya</taxon>
        <taxon>Basidiomycota</taxon>
        <taxon>Agaricomycotina</taxon>
        <taxon>Agaricomycetes</taxon>
        <taxon>Agaricomycetidae</taxon>
        <taxon>Agaricales</taxon>
        <taxon>Tricholomatineae</taxon>
        <taxon>Clitocybaceae</taxon>
        <taxon>Collybia</taxon>
    </lineage>
</organism>